<dbReference type="InterPro" id="IPR017459">
    <property type="entry name" value="Glycosyl_Trfase_fam3_N_dom"/>
</dbReference>
<dbReference type="Gene3D" id="1.20.970.10">
    <property type="entry name" value="Transferase, Pyrimidine Nucleoside Phosphorylase, Chain C"/>
    <property type="match status" value="1"/>
</dbReference>
<dbReference type="FunFam" id="3.40.1030.10:FF:000002">
    <property type="entry name" value="Anthranilate phosphoribosyltransferase"/>
    <property type="match status" value="1"/>
</dbReference>
<keyword evidence="6 9" id="KW-0057">Aromatic amino acid biosynthesis</keyword>
<evidence type="ECO:0000256" key="4">
    <source>
        <dbReference type="ARBA" id="ARBA00022679"/>
    </source>
</evidence>
<feature type="binding site" evidence="9">
    <location>
        <position position="178"/>
    </location>
    <ligand>
        <name>anthranilate</name>
        <dbReference type="ChEBI" id="CHEBI:16567"/>
        <label>2</label>
    </ligand>
</feature>
<feature type="binding site" evidence="9">
    <location>
        <position position="91"/>
    </location>
    <ligand>
        <name>anthranilate</name>
        <dbReference type="ChEBI" id="CHEBI:16567"/>
        <label>1</label>
    </ligand>
</feature>
<name>A0A9E6MWU4_9PROT</name>
<evidence type="ECO:0000256" key="8">
    <source>
        <dbReference type="ARBA" id="ARBA00061188"/>
    </source>
</evidence>
<dbReference type="InterPro" id="IPR000312">
    <property type="entry name" value="Glycosyl_Trfase_fam3"/>
</dbReference>
<evidence type="ECO:0000313" key="12">
    <source>
        <dbReference type="EMBL" id="QWY76848.1"/>
    </source>
</evidence>
<feature type="binding site" evidence="9">
    <location>
        <position position="131"/>
    </location>
    <ligand>
        <name>5-phospho-alpha-D-ribose 1-diphosphate</name>
        <dbReference type="ChEBI" id="CHEBI:58017"/>
    </ligand>
</feature>
<dbReference type="Pfam" id="PF02885">
    <property type="entry name" value="Glycos_trans_3N"/>
    <property type="match status" value="1"/>
</dbReference>
<dbReference type="Pfam" id="PF00591">
    <property type="entry name" value="Glycos_transf_3"/>
    <property type="match status" value="1"/>
</dbReference>
<dbReference type="PANTHER" id="PTHR43285:SF2">
    <property type="entry name" value="ANTHRANILATE PHOSPHORIBOSYLTRANSFERASE"/>
    <property type="match status" value="1"/>
</dbReference>
<comment type="similarity">
    <text evidence="8">In the C-terminal section; belongs to the anthranilate phosphoribosyltransferase family.</text>
</comment>
<dbReference type="InterPro" id="IPR036320">
    <property type="entry name" value="Glycosyl_Trfase_fam3_N_dom_sf"/>
</dbReference>
<dbReference type="GO" id="GO:0000287">
    <property type="term" value="F:magnesium ion binding"/>
    <property type="evidence" value="ECO:0007669"/>
    <property type="project" value="UniProtKB-UniRule"/>
</dbReference>
<dbReference type="HAMAP" id="MF_00211">
    <property type="entry name" value="TrpD"/>
    <property type="match status" value="1"/>
</dbReference>
<dbReference type="GO" id="GO:0004048">
    <property type="term" value="F:anthranilate phosphoribosyltransferase activity"/>
    <property type="evidence" value="ECO:0007669"/>
    <property type="project" value="UniProtKB-UniRule"/>
</dbReference>
<dbReference type="SUPFAM" id="SSF52418">
    <property type="entry name" value="Nucleoside phosphorylase/phosphoribosyltransferase catalytic domain"/>
    <property type="match status" value="1"/>
</dbReference>
<protein>
    <recommendedName>
        <fullName evidence="9">Anthranilate phosphoribosyltransferase</fullName>
        <ecNumber evidence="9">2.4.2.18</ecNumber>
    </recommendedName>
</protein>
<feature type="binding site" evidence="9">
    <location>
        <begin position="101"/>
        <end position="104"/>
    </location>
    <ligand>
        <name>5-phospho-alpha-D-ribose 1-diphosphate</name>
        <dbReference type="ChEBI" id="CHEBI:58017"/>
    </ligand>
</feature>
<dbReference type="RefSeq" id="WP_273143966.1">
    <property type="nucleotide sequence ID" value="NZ_CP053675.1"/>
</dbReference>
<comment type="pathway">
    <text evidence="1 9">Amino-acid biosynthesis; L-tryptophan biosynthesis; L-tryptophan from chorismate: step 2/5.</text>
</comment>
<feature type="binding site" evidence="9">
    <location>
        <position position="238"/>
    </location>
    <ligand>
        <name>Mg(2+)</name>
        <dbReference type="ChEBI" id="CHEBI:18420"/>
        <label>1</label>
    </ligand>
</feature>
<dbReference type="Gene3D" id="3.40.1030.10">
    <property type="entry name" value="Nucleoside phosphorylase/phosphoribosyltransferase catalytic domain"/>
    <property type="match status" value="1"/>
</dbReference>
<evidence type="ECO:0000259" key="10">
    <source>
        <dbReference type="Pfam" id="PF00591"/>
    </source>
</evidence>
<feature type="domain" description="Glycosyl transferase family 3 N-terminal" evidence="11">
    <location>
        <begin position="14"/>
        <end position="73"/>
    </location>
</feature>
<evidence type="ECO:0000256" key="9">
    <source>
        <dbReference type="HAMAP-Rule" id="MF_00211"/>
    </source>
</evidence>
<accession>A0A9E6MWU4</accession>
<evidence type="ECO:0000256" key="6">
    <source>
        <dbReference type="ARBA" id="ARBA00023141"/>
    </source>
</evidence>
<comment type="cofactor">
    <cofactor evidence="9">
        <name>Mg(2+)</name>
        <dbReference type="ChEBI" id="CHEBI:18420"/>
    </cofactor>
    <text evidence="9">Binds 2 magnesium ions per monomer.</text>
</comment>
<keyword evidence="4 9" id="KW-0808">Transferase</keyword>
<feature type="binding site" evidence="9">
    <location>
        <position position="103"/>
    </location>
    <ligand>
        <name>Mg(2+)</name>
        <dbReference type="ChEBI" id="CHEBI:18420"/>
        <label>1</label>
    </ligand>
</feature>
<comment type="function">
    <text evidence="9">Catalyzes the transfer of the phosphoribosyl group of 5-phosphorylribose-1-pyrophosphate (PRPP) to anthranilate to yield N-(5'-phosphoribosyl)-anthranilate (PRA).</text>
</comment>
<feature type="domain" description="Glycosyl transferase family 3" evidence="10">
    <location>
        <begin position="85"/>
        <end position="335"/>
    </location>
</feature>
<dbReference type="InterPro" id="IPR005940">
    <property type="entry name" value="Anthranilate_Pribosyl_Tfrase"/>
</dbReference>
<keyword evidence="3 9" id="KW-0328">Glycosyltransferase</keyword>
<evidence type="ECO:0000256" key="7">
    <source>
        <dbReference type="ARBA" id="ARBA00052328"/>
    </source>
</evidence>
<comment type="subunit">
    <text evidence="9">Homodimer.</text>
</comment>
<feature type="binding site" evidence="9">
    <location>
        <begin position="119"/>
        <end position="127"/>
    </location>
    <ligand>
        <name>5-phospho-alpha-D-ribose 1-diphosphate</name>
        <dbReference type="ChEBI" id="CHEBI:58017"/>
    </ligand>
</feature>
<keyword evidence="9" id="KW-0479">Metal-binding</keyword>
<dbReference type="AlphaFoldDB" id="A0A9E6MWU4"/>
<evidence type="ECO:0000313" key="13">
    <source>
        <dbReference type="Proteomes" id="UP000683551"/>
    </source>
</evidence>
<reference evidence="12" key="1">
    <citation type="submission" date="2021-02" db="EMBL/GenBank/DDBJ databases">
        <title>Comparative genomics of Ferrovum myxofaciens strains, predominant extremophile bacteria forming large biofilm stalactites in acid mine ecosystems.</title>
        <authorList>
            <person name="Burkartova K."/>
            <person name="Ridl J."/>
            <person name="Pajer P."/>
            <person name="Falteisek L."/>
        </authorList>
    </citation>
    <scope>NUCLEOTIDE SEQUENCE</scope>
    <source>
        <strain evidence="12">MI1III</strain>
    </source>
</reference>
<gene>
    <name evidence="9 12" type="primary">trpD</name>
    <name evidence="12" type="ORF">JZL65_10165</name>
</gene>
<dbReference type="Proteomes" id="UP000683551">
    <property type="component" value="Chromosome"/>
</dbReference>
<comment type="similarity">
    <text evidence="9">Belongs to the anthranilate phosphoribosyltransferase family.</text>
</comment>
<dbReference type="GO" id="GO:0005829">
    <property type="term" value="C:cytosol"/>
    <property type="evidence" value="ECO:0007669"/>
    <property type="project" value="TreeGrafter"/>
</dbReference>
<comment type="catalytic activity">
    <reaction evidence="7 9">
        <text>N-(5-phospho-beta-D-ribosyl)anthranilate + diphosphate = 5-phospho-alpha-D-ribose 1-diphosphate + anthranilate</text>
        <dbReference type="Rhea" id="RHEA:11768"/>
        <dbReference type="ChEBI" id="CHEBI:16567"/>
        <dbReference type="ChEBI" id="CHEBI:18277"/>
        <dbReference type="ChEBI" id="CHEBI:33019"/>
        <dbReference type="ChEBI" id="CHEBI:58017"/>
        <dbReference type="EC" id="2.4.2.18"/>
    </reaction>
</comment>
<dbReference type="EC" id="2.4.2.18" evidence="9"/>
<dbReference type="SUPFAM" id="SSF47648">
    <property type="entry name" value="Nucleoside phosphorylase/phosphoribosyltransferase N-terminal domain"/>
    <property type="match status" value="1"/>
</dbReference>
<organism evidence="12 13">
    <name type="scientific">Ferrovum myxofaciens</name>
    <dbReference type="NCBI Taxonomy" id="416213"/>
    <lineage>
        <taxon>Bacteria</taxon>
        <taxon>Pseudomonadati</taxon>
        <taxon>Pseudomonadota</taxon>
        <taxon>Betaproteobacteria</taxon>
        <taxon>Ferrovales</taxon>
        <taxon>Ferrovaceae</taxon>
        <taxon>Ferrovum</taxon>
    </lineage>
</organism>
<keyword evidence="9" id="KW-0460">Magnesium</keyword>
<feature type="binding site" evidence="9">
    <location>
        <position position="238"/>
    </location>
    <ligand>
        <name>Mg(2+)</name>
        <dbReference type="ChEBI" id="CHEBI:18420"/>
        <label>2</label>
    </ligand>
</feature>
<dbReference type="GO" id="GO:0000162">
    <property type="term" value="P:L-tryptophan biosynthetic process"/>
    <property type="evidence" value="ECO:0007669"/>
    <property type="project" value="UniProtKB-UniRule"/>
</dbReference>
<feature type="binding site" evidence="9">
    <location>
        <begin position="94"/>
        <end position="95"/>
    </location>
    <ligand>
        <name>5-phospho-alpha-D-ribose 1-diphosphate</name>
        <dbReference type="ChEBI" id="CHEBI:58017"/>
    </ligand>
</feature>
<feature type="binding site" evidence="9">
    <location>
        <position position="91"/>
    </location>
    <ligand>
        <name>5-phospho-alpha-D-ribose 1-diphosphate</name>
        <dbReference type="ChEBI" id="CHEBI:58017"/>
    </ligand>
</feature>
<dbReference type="EMBL" id="CP071137">
    <property type="protein sequence ID" value="QWY76848.1"/>
    <property type="molecule type" value="Genomic_DNA"/>
</dbReference>
<evidence type="ECO:0000259" key="11">
    <source>
        <dbReference type="Pfam" id="PF02885"/>
    </source>
</evidence>
<evidence type="ECO:0000256" key="1">
    <source>
        <dbReference type="ARBA" id="ARBA00004907"/>
    </source>
</evidence>
<feature type="binding site" evidence="9">
    <location>
        <position position="237"/>
    </location>
    <ligand>
        <name>Mg(2+)</name>
        <dbReference type="ChEBI" id="CHEBI:18420"/>
        <label>2</label>
    </ligand>
</feature>
<feature type="binding site" evidence="9">
    <location>
        <position position="99"/>
    </location>
    <ligand>
        <name>5-phospho-alpha-D-ribose 1-diphosphate</name>
        <dbReference type="ChEBI" id="CHEBI:58017"/>
    </ligand>
</feature>
<evidence type="ECO:0000256" key="3">
    <source>
        <dbReference type="ARBA" id="ARBA00022676"/>
    </source>
</evidence>
<dbReference type="NCBIfam" id="TIGR01245">
    <property type="entry name" value="trpD"/>
    <property type="match status" value="1"/>
</dbReference>
<comment type="caution">
    <text evidence="9">Lacks conserved residue(s) required for the propagation of feature annotation.</text>
</comment>
<keyword evidence="5 9" id="KW-0822">Tryptophan biosynthesis</keyword>
<sequence length="348" mass="36848">MTLNYARSPVKPREALESLFAGNDLTHDQMTEVMSDIMKGVTTPIQTAALVTALRYKGETVTELVAAVQVMRSLSVKVDTTGLAHVVDTCGTGGDGMHTFNISTTAAFVAAAAGARVAKHGGRAVSSSVGSADVLESLGIGMMSTTPERAQQSLHQWGLGFMFAPHHHTAMKHSVSVRRELGVRTLFNLLGPMTNPAGAPNQLLGVFAAHFTQRLAAVLRQLGARHAMVVHGSDGLDEITLSGPTHVAELYEGEIREYLFHPHQVGIEPAPLNGLLVKSAEESRQLLLSVLGNEAGPARDIVLLNAGAALYVAGVTTSHREGVELARATLASGAACQRLEDLVSWSRI</sequence>
<evidence type="ECO:0000256" key="2">
    <source>
        <dbReference type="ARBA" id="ARBA00022605"/>
    </source>
</evidence>
<evidence type="ECO:0000256" key="5">
    <source>
        <dbReference type="ARBA" id="ARBA00022822"/>
    </source>
</evidence>
<keyword evidence="2 9" id="KW-0028">Amino-acid biosynthesis</keyword>
<dbReference type="InterPro" id="IPR035902">
    <property type="entry name" value="Nuc_phospho_transferase"/>
</dbReference>
<dbReference type="PANTHER" id="PTHR43285">
    <property type="entry name" value="ANTHRANILATE PHOSPHORIBOSYLTRANSFERASE"/>
    <property type="match status" value="1"/>
</dbReference>
<proteinExistence type="inferred from homology"/>